<proteinExistence type="predicted"/>
<dbReference type="GO" id="GO:0015629">
    <property type="term" value="C:actin cytoskeleton"/>
    <property type="evidence" value="ECO:0007669"/>
    <property type="project" value="TreeGrafter"/>
</dbReference>
<dbReference type="HOGENOM" id="CLU_209449_0_0_1"/>
<dbReference type="EMBL" id="KB304775">
    <property type="protein sequence ID" value="ELU01696.1"/>
    <property type="molecule type" value="Genomic_DNA"/>
</dbReference>
<reference evidence="2 4" key="2">
    <citation type="journal article" date="2013" name="Nature">
        <title>Insights into bilaterian evolution from three spiralian genomes.</title>
        <authorList>
            <person name="Simakov O."/>
            <person name="Marletaz F."/>
            <person name="Cho S.J."/>
            <person name="Edsinger-Gonzales E."/>
            <person name="Havlak P."/>
            <person name="Hellsten U."/>
            <person name="Kuo D.H."/>
            <person name="Larsson T."/>
            <person name="Lv J."/>
            <person name="Arendt D."/>
            <person name="Savage R."/>
            <person name="Osoegawa K."/>
            <person name="de Jong P."/>
            <person name="Grimwood J."/>
            <person name="Chapman J.A."/>
            <person name="Shapiro H."/>
            <person name="Aerts A."/>
            <person name="Otillar R.P."/>
            <person name="Terry A.Y."/>
            <person name="Boore J.L."/>
            <person name="Grigoriev I.V."/>
            <person name="Lindberg D.R."/>
            <person name="Seaver E.C."/>
            <person name="Weisblat D.A."/>
            <person name="Putnam N.H."/>
            <person name="Rokhsar D.S."/>
        </authorList>
    </citation>
    <scope>NUCLEOTIDE SEQUENCE</scope>
    <source>
        <strain evidence="2 4">I ESC-2004</strain>
    </source>
</reference>
<evidence type="ECO:0000313" key="4">
    <source>
        <dbReference type="Proteomes" id="UP000014760"/>
    </source>
</evidence>
<dbReference type="PANTHER" id="PTHR15708">
    <property type="entry name" value="ACTIN BUNDLING/MISSING IN METASTASIS-RELATED"/>
    <property type="match status" value="1"/>
</dbReference>
<organism evidence="2">
    <name type="scientific">Capitella teleta</name>
    <name type="common">Polychaete worm</name>
    <dbReference type="NCBI Taxonomy" id="283909"/>
    <lineage>
        <taxon>Eukaryota</taxon>
        <taxon>Metazoa</taxon>
        <taxon>Spiralia</taxon>
        <taxon>Lophotrochozoa</taxon>
        <taxon>Annelida</taxon>
        <taxon>Polychaeta</taxon>
        <taxon>Sedentaria</taxon>
        <taxon>Scolecida</taxon>
        <taxon>Capitellidae</taxon>
        <taxon>Capitella</taxon>
    </lineage>
</organism>
<keyword evidence="4" id="KW-1185">Reference proteome</keyword>
<name>R7U6E5_CAPTE</name>
<feature type="non-terminal residue" evidence="2">
    <location>
        <position position="1"/>
    </location>
</feature>
<protein>
    <recommendedName>
        <fullName evidence="1">IMD domain-containing protein</fullName>
    </recommendedName>
</protein>
<dbReference type="EMBL" id="AMQN01025427">
    <property type="status" value="NOT_ANNOTATED_CDS"/>
    <property type="molecule type" value="Genomic_DNA"/>
</dbReference>
<dbReference type="SUPFAM" id="SSF103657">
    <property type="entry name" value="BAR/IMD domain-like"/>
    <property type="match status" value="1"/>
</dbReference>
<dbReference type="STRING" id="283909.R7U6E5"/>
<dbReference type="GO" id="GO:0009898">
    <property type="term" value="C:cytoplasmic side of plasma membrane"/>
    <property type="evidence" value="ECO:0007669"/>
    <property type="project" value="TreeGrafter"/>
</dbReference>
<dbReference type="InterPro" id="IPR027267">
    <property type="entry name" value="AH/BAR_dom_sf"/>
</dbReference>
<reference evidence="3" key="3">
    <citation type="submission" date="2015-06" db="UniProtKB">
        <authorList>
            <consortium name="EnsemblMetazoa"/>
        </authorList>
    </citation>
    <scope>IDENTIFICATION</scope>
</reference>
<dbReference type="GO" id="GO:0030031">
    <property type="term" value="P:cell projection assembly"/>
    <property type="evidence" value="ECO:0007669"/>
    <property type="project" value="TreeGrafter"/>
</dbReference>
<dbReference type="Pfam" id="PF08397">
    <property type="entry name" value="IMD"/>
    <property type="match status" value="1"/>
</dbReference>
<evidence type="ECO:0000259" key="1">
    <source>
        <dbReference type="PROSITE" id="PS51338"/>
    </source>
</evidence>
<dbReference type="PROSITE" id="PS51338">
    <property type="entry name" value="IMD"/>
    <property type="match status" value="1"/>
</dbReference>
<dbReference type="PANTHER" id="PTHR15708:SF4">
    <property type="entry name" value="FI21477P1-RELATED"/>
    <property type="match status" value="1"/>
</dbReference>
<dbReference type="InterPro" id="IPR013606">
    <property type="entry name" value="I-BAR_dom"/>
</dbReference>
<sequence>FVISLQTGSPVWEDFIGKAGKLHTALRATILATNAFLDAFQRVADMATNTKGNYCQCHEAK</sequence>
<dbReference type="Proteomes" id="UP000014760">
    <property type="component" value="Unassembled WGS sequence"/>
</dbReference>
<accession>R7U6E5</accession>
<dbReference type="EnsemblMetazoa" id="CapteT143217">
    <property type="protein sequence ID" value="CapteP143217"/>
    <property type="gene ID" value="CapteG143217"/>
</dbReference>
<dbReference type="GO" id="GO:0003779">
    <property type="term" value="F:actin binding"/>
    <property type="evidence" value="ECO:0007669"/>
    <property type="project" value="InterPro"/>
</dbReference>
<dbReference type="OrthoDB" id="10061327at2759"/>
<reference evidence="4" key="1">
    <citation type="submission" date="2012-12" db="EMBL/GenBank/DDBJ databases">
        <authorList>
            <person name="Hellsten U."/>
            <person name="Grimwood J."/>
            <person name="Chapman J.A."/>
            <person name="Shapiro H."/>
            <person name="Aerts A."/>
            <person name="Otillar R.P."/>
            <person name="Terry A.Y."/>
            <person name="Boore J.L."/>
            <person name="Simakov O."/>
            <person name="Marletaz F."/>
            <person name="Cho S.-J."/>
            <person name="Edsinger-Gonzales E."/>
            <person name="Havlak P."/>
            <person name="Kuo D.-H."/>
            <person name="Larsson T."/>
            <person name="Lv J."/>
            <person name="Arendt D."/>
            <person name="Savage R."/>
            <person name="Osoegawa K."/>
            <person name="de Jong P."/>
            <person name="Lindberg D.R."/>
            <person name="Seaver E.C."/>
            <person name="Weisblat D.A."/>
            <person name="Putnam N.H."/>
            <person name="Grigoriev I.V."/>
            <person name="Rokhsar D.S."/>
        </authorList>
    </citation>
    <scope>NUCLEOTIDE SEQUENCE</scope>
    <source>
        <strain evidence="4">I ESC-2004</strain>
    </source>
</reference>
<dbReference type="InterPro" id="IPR030127">
    <property type="entry name" value="MTSS1/MTSS2"/>
</dbReference>
<evidence type="ECO:0000313" key="3">
    <source>
        <dbReference type="EnsemblMetazoa" id="CapteP143217"/>
    </source>
</evidence>
<feature type="domain" description="IMD" evidence="1">
    <location>
        <begin position="1"/>
        <end position="61"/>
    </location>
</feature>
<gene>
    <name evidence="2" type="ORF">CAPTEDRAFT_143217</name>
</gene>
<dbReference type="AlphaFoldDB" id="R7U6E5"/>
<dbReference type="OMA" id="NSRRACR"/>
<dbReference type="GO" id="GO:0005543">
    <property type="term" value="F:phospholipid binding"/>
    <property type="evidence" value="ECO:0007669"/>
    <property type="project" value="TreeGrafter"/>
</dbReference>
<dbReference type="Gene3D" id="1.20.1270.60">
    <property type="entry name" value="Arfaptin homology (AH) domain/BAR domain"/>
    <property type="match status" value="1"/>
</dbReference>
<evidence type="ECO:0000313" key="2">
    <source>
        <dbReference type="EMBL" id="ELU01696.1"/>
    </source>
</evidence>
<dbReference type="GO" id="GO:0007009">
    <property type="term" value="P:plasma membrane organization"/>
    <property type="evidence" value="ECO:0007669"/>
    <property type="project" value="InterPro"/>
</dbReference>